<dbReference type="PATRIC" id="fig|52689.4.peg.1932"/>
<evidence type="ECO:0000256" key="12">
    <source>
        <dbReference type="ARBA" id="ARBA00023239"/>
    </source>
</evidence>
<dbReference type="NCBIfam" id="TIGR00564">
    <property type="entry name" value="trpE_most"/>
    <property type="match status" value="1"/>
</dbReference>
<feature type="domain" description="Chorismate-utilising enzyme C-terminal" evidence="16">
    <location>
        <begin position="219"/>
        <end position="472"/>
    </location>
</feature>
<dbReference type="InterPro" id="IPR015890">
    <property type="entry name" value="Chorismate_C"/>
</dbReference>
<evidence type="ECO:0000256" key="3">
    <source>
        <dbReference type="ARBA" id="ARBA00009562"/>
    </source>
</evidence>
<organism evidence="18 19">
    <name type="scientific">Acetobacterium bakii</name>
    <dbReference type="NCBI Taxonomy" id="52689"/>
    <lineage>
        <taxon>Bacteria</taxon>
        <taxon>Bacillati</taxon>
        <taxon>Bacillota</taxon>
        <taxon>Clostridia</taxon>
        <taxon>Eubacteriales</taxon>
        <taxon>Eubacteriaceae</taxon>
        <taxon>Acetobacterium</taxon>
    </lineage>
</organism>
<evidence type="ECO:0000256" key="14">
    <source>
        <dbReference type="ARBA" id="ARBA00047683"/>
    </source>
</evidence>
<dbReference type="InterPro" id="IPR005801">
    <property type="entry name" value="ADC_synthase"/>
</dbReference>
<dbReference type="Gene3D" id="3.60.120.10">
    <property type="entry name" value="Anthranilate synthase"/>
    <property type="match status" value="1"/>
</dbReference>
<keyword evidence="11 15" id="KW-0057">Aromatic amino acid biosynthesis</keyword>
<gene>
    <name evidence="15" type="primary">trpE</name>
    <name evidence="18" type="ORF">AKG39_12845</name>
</gene>
<evidence type="ECO:0000256" key="8">
    <source>
        <dbReference type="ARBA" id="ARBA00022723"/>
    </source>
</evidence>
<comment type="similarity">
    <text evidence="3 15">Belongs to the anthranilate synthase component I family.</text>
</comment>
<evidence type="ECO:0000256" key="4">
    <source>
        <dbReference type="ARBA" id="ARBA00011575"/>
    </source>
</evidence>
<evidence type="ECO:0000256" key="7">
    <source>
        <dbReference type="ARBA" id="ARBA00022605"/>
    </source>
</evidence>
<evidence type="ECO:0000313" key="19">
    <source>
        <dbReference type="Proteomes" id="UP000036873"/>
    </source>
</evidence>
<evidence type="ECO:0000256" key="9">
    <source>
        <dbReference type="ARBA" id="ARBA00022822"/>
    </source>
</evidence>
<dbReference type="EMBL" id="LGYO01000033">
    <property type="protein sequence ID" value="KNZ41206.1"/>
    <property type="molecule type" value="Genomic_DNA"/>
</dbReference>
<dbReference type="InterPro" id="IPR019999">
    <property type="entry name" value="Anth_synth_I-like"/>
</dbReference>
<feature type="domain" description="Anthranilate synthase component I N-terminal" evidence="17">
    <location>
        <begin position="28"/>
        <end position="168"/>
    </location>
</feature>
<accession>A0A0L6TY67</accession>
<dbReference type="SUPFAM" id="SSF56322">
    <property type="entry name" value="ADC synthase"/>
    <property type="match status" value="1"/>
</dbReference>
<dbReference type="Pfam" id="PF00425">
    <property type="entry name" value="Chorismate_bind"/>
    <property type="match status" value="1"/>
</dbReference>
<comment type="cofactor">
    <cofactor evidence="1 15">
        <name>Mg(2+)</name>
        <dbReference type="ChEBI" id="CHEBI:18420"/>
    </cofactor>
</comment>
<comment type="pathway">
    <text evidence="2 15">Amino-acid biosynthesis; L-tryptophan biosynthesis; L-tryptophan from chorismate: step 1/5.</text>
</comment>
<sequence length="487" mass="54750">MIKPTIDESRKYCDENKIIPISLELYSDIKTPIEVLKCLKANSKKCFLLESVEGGEKWGRYSFLGFDPELSVKCTDGEVEIKNGQSSKILADHPLDVLRNILKEWKSPKLDFLPVFTGGFVGYISYDFVKYTERNLVLDNQNPEEFDDMNLMLFDKVIAFDHLRQKIIIIVNIKTDDLEENYIDGVIKLKEIEALIKNCNSTKNFEGSLTSEFKPLFTKEYYCDMVEKAKDHIVQGDIFQAVISNRMEADFQGDLLSTYRVLRTINPSPYMFYIDFDKIQVAGASPETLVSLRNGQLSTYPIAGTCPRGKTPAEDEANIKAMMNDEKELSEHNMLVDLGRNDLGKISEFGTVRVEGYQEILKFSHVSHIASTVTGTLKSEMDQLDAIAAVLPAGTLSGAPKKRAIEIINELENQKRGVYGGAVGYIDFSGNMDMCIAIRMAVKKNNKVYVSAGAGIVADSIPENEYKESYNKAKAMIESLERAKEVE</sequence>
<proteinExistence type="inferred from homology"/>
<keyword evidence="7 15" id="KW-0028">Amino-acid biosynthesis</keyword>
<evidence type="ECO:0000256" key="1">
    <source>
        <dbReference type="ARBA" id="ARBA00001946"/>
    </source>
</evidence>
<dbReference type="AlphaFoldDB" id="A0A0L6TY67"/>
<keyword evidence="9 15" id="KW-0822">Tryptophan biosynthesis</keyword>
<evidence type="ECO:0000256" key="5">
    <source>
        <dbReference type="ARBA" id="ARBA00012266"/>
    </source>
</evidence>
<dbReference type="GO" id="GO:0000162">
    <property type="term" value="P:L-tryptophan biosynthetic process"/>
    <property type="evidence" value="ECO:0007669"/>
    <property type="project" value="UniProtKB-UniPathway"/>
</dbReference>
<keyword evidence="12 15" id="KW-0456">Lyase</keyword>
<dbReference type="PRINTS" id="PR00095">
    <property type="entry name" value="ANTSNTHASEI"/>
</dbReference>
<keyword evidence="10 15" id="KW-0460">Magnesium</keyword>
<dbReference type="Proteomes" id="UP000036873">
    <property type="component" value="Unassembled WGS sequence"/>
</dbReference>
<dbReference type="STRING" id="52689.AKG39_12845"/>
<keyword evidence="19" id="KW-1185">Reference proteome</keyword>
<dbReference type="GO" id="GO:0046872">
    <property type="term" value="F:metal ion binding"/>
    <property type="evidence" value="ECO:0007669"/>
    <property type="project" value="UniProtKB-KW"/>
</dbReference>
<evidence type="ECO:0000256" key="2">
    <source>
        <dbReference type="ARBA" id="ARBA00004873"/>
    </source>
</evidence>
<dbReference type="PANTHER" id="PTHR11236:SF48">
    <property type="entry name" value="ISOCHORISMATE SYNTHASE MENF"/>
    <property type="match status" value="1"/>
</dbReference>
<dbReference type="PANTHER" id="PTHR11236">
    <property type="entry name" value="AMINOBENZOATE/ANTHRANILATE SYNTHASE"/>
    <property type="match status" value="1"/>
</dbReference>
<evidence type="ECO:0000256" key="15">
    <source>
        <dbReference type="RuleBase" id="RU364045"/>
    </source>
</evidence>
<dbReference type="OrthoDB" id="9803598at2"/>
<dbReference type="EC" id="4.1.3.27" evidence="5 15"/>
<comment type="subunit">
    <text evidence="4 15">Heterotetramer consisting of two non-identical subunits: a beta subunit (TrpG) and a large alpha subunit (TrpE).</text>
</comment>
<dbReference type="GO" id="GO:0004049">
    <property type="term" value="F:anthranilate synthase activity"/>
    <property type="evidence" value="ECO:0007669"/>
    <property type="project" value="UniProtKB-EC"/>
</dbReference>
<comment type="catalytic activity">
    <reaction evidence="14 15">
        <text>chorismate + L-glutamine = anthranilate + pyruvate + L-glutamate + H(+)</text>
        <dbReference type="Rhea" id="RHEA:21732"/>
        <dbReference type="ChEBI" id="CHEBI:15361"/>
        <dbReference type="ChEBI" id="CHEBI:15378"/>
        <dbReference type="ChEBI" id="CHEBI:16567"/>
        <dbReference type="ChEBI" id="CHEBI:29748"/>
        <dbReference type="ChEBI" id="CHEBI:29985"/>
        <dbReference type="ChEBI" id="CHEBI:58359"/>
        <dbReference type="EC" id="4.1.3.27"/>
    </reaction>
</comment>
<evidence type="ECO:0000256" key="10">
    <source>
        <dbReference type="ARBA" id="ARBA00022842"/>
    </source>
</evidence>
<comment type="function">
    <text evidence="13 15">Part of a heterotetrameric complex that catalyzes the two-step biosynthesis of anthranilate, an intermediate in the biosynthesis of L-tryptophan. In the first step, the glutamine-binding beta subunit (TrpG) of anthranilate synthase (AS) provides the glutamine amidotransferase activity which generates ammonia as a substrate that, along with chorismate, is used in the second step, catalyzed by the large alpha subunit of AS (TrpE) to produce anthranilate. In the absence of TrpG, TrpE can synthesize anthranilate directly from chorismate and high concentrations of ammonia.</text>
</comment>
<name>A0A0L6TY67_9FIRM</name>
<dbReference type="RefSeq" id="WP_050740800.1">
    <property type="nucleotide sequence ID" value="NZ_LGYO01000033.1"/>
</dbReference>
<evidence type="ECO:0000256" key="11">
    <source>
        <dbReference type="ARBA" id="ARBA00023141"/>
    </source>
</evidence>
<reference evidence="19" key="1">
    <citation type="submission" date="2015-07" db="EMBL/GenBank/DDBJ databases">
        <title>Draft genome sequence of Acetobacterium bakii DSM 8293, a potential psychrophilic chemical producer through syngas fermentation.</title>
        <authorList>
            <person name="Song Y."/>
            <person name="Hwang S."/>
            <person name="Cho B.-K."/>
        </authorList>
    </citation>
    <scope>NUCLEOTIDE SEQUENCE [LARGE SCALE GENOMIC DNA]</scope>
    <source>
        <strain evidence="19">DSM 8239</strain>
    </source>
</reference>
<dbReference type="InterPro" id="IPR006805">
    <property type="entry name" value="Anth_synth_I_N"/>
</dbReference>
<protein>
    <recommendedName>
        <fullName evidence="6 15">Anthranilate synthase component 1</fullName>
        <ecNumber evidence="5 15">4.1.3.27</ecNumber>
    </recommendedName>
</protein>
<keyword evidence="8 15" id="KW-0479">Metal-binding</keyword>
<dbReference type="Pfam" id="PF04715">
    <property type="entry name" value="Anth_synt_I_N"/>
    <property type="match status" value="1"/>
</dbReference>
<evidence type="ECO:0000256" key="6">
    <source>
        <dbReference type="ARBA" id="ARBA00020653"/>
    </source>
</evidence>
<dbReference type="UniPathway" id="UPA00035">
    <property type="reaction ID" value="UER00040"/>
</dbReference>
<evidence type="ECO:0000256" key="13">
    <source>
        <dbReference type="ARBA" id="ARBA00025634"/>
    </source>
</evidence>
<evidence type="ECO:0000259" key="16">
    <source>
        <dbReference type="Pfam" id="PF00425"/>
    </source>
</evidence>
<dbReference type="InterPro" id="IPR005256">
    <property type="entry name" value="Anth_synth_I_PabB"/>
</dbReference>
<comment type="caution">
    <text evidence="18">The sequence shown here is derived from an EMBL/GenBank/DDBJ whole genome shotgun (WGS) entry which is preliminary data.</text>
</comment>
<evidence type="ECO:0000259" key="17">
    <source>
        <dbReference type="Pfam" id="PF04715"/>
    </source>
</evidence>
<evidence type="ECO:0000313" key="18">
    <source>
        <dbReference type="EMBL" id="KNZ41206.1"/>
    </source>
</evidence>